<keyword evidence="1" id="KW-1133">Transmembrane helix</keyword>
<evidence type="ECO:0000313" key="3">
    <source>
        <dbReference type="Proteomes" id="UP001208689"/>
    </source>
</evidence>
<gene>
    <name evidence="2" type="ORF">NEF87_000888</name>
</gene>
<evidence type="ECO:0000313" key="2">
    <source>
        <dbReference type="EMBL" id="UYP44603.1"/>
    </source>
</evidence>
<dbReference type="Proteomes" id="UP001208689">
    <property type="component" value="Chromosome"/>
</dbReference>
<evidence type="ECO:0008006" key="4">
    <source>
        <dbReference type="Google" id="ProtNLM"/>
    </source>
</evidence>
<proteinExistence type="predicted"/>
<name>A0ABY6HM61_9ARCH</name>
<accession>A0ABY6HM61</accession>
<feature type="transmembrane region" description="Helical" evidence="1">
    <location>
        <begin position="55"/>
        <end position="76"/>
    </location>
</feature>
<keyword evidence="1" id="KW-0472">Membrane</keyword>
<evidence type="ECO:0000256" key="1">
    <source>
        <dbReference type="SAM" id="Phobius"/>
    </source>
</evidence>
<feature type="transmembrane region" description="Helical" evidence="1">
    <location>
        <begin position="16"/>
        <end position="43"/>
    </location>
</feature>
<sequence>MKGIDFTNVKKHSFTLGILASSITGFLFTLIPIWQLAFIPGILGGILNSNQKKGTLSGMIGMPIAWSTSIIYYLLLNKTNILFDQLGVLILNQTGMGWLFIVVIILIGMIIGALGGMIGAGINILFLGNKKIKELDVESIEK</sequence>
<feature type="transmembrane region" description="Helical" evidence="1">
    <location>
        <begin position="96"/>
        <end position="126"/>
    </location>
</feature>
<protein>
    <recommendedName>
        <fullName evidence="4">DUF5518 domain-containing protein</fullName>
    </recommendedName>
</protein>
<dbReference type="EMBL" id="CP104013">
    <property type="protein sequence ID" value="UYP44603.1"/>
    <property type="molecule type" value="Genomic_DNA"/>
</dbReference>
<reference evidence="2" key="1">
    <citation type="submission" date="2022-09" db="EMBL/GenBank/DDBJ databases">
        <title>Actin cytoskeleton and complex cell architecture in an #Asgard archaeon.</title>
        <authorList>
            <person name="Ponce Toledo R.I."/>
            <person name="Schleper C."/>
            <person name="Rodrigues Oliveira T."/>
            <person name="Wollweber F."/>
            <person name="Xu J."/>
            <person name="Rittmann S."/>
            <person name="Klingl A."/>
            <person name="Pilhofer M."/>
        </authorList>
    </citation>
    <scope>NUCLEOTIDE SEQUENCE</scope>
    <source>
        <strain evidence="2">B-35</strain>
    </source>
</reference>
<keyword evidence="3" id="KW-1185">Reference proteome</keyword>
<organism evidence="2 3">
    <name type="scientific">Candidatus Lokiarchaeum ossiferum</name>
    <dbReference type="NCBI Taxonomy" id="2951803"/>
    <lineage>
        <taxon>Archaea</taxon>
        <taxon>Promethearchaeati</taxon>
        <taxon>Promethearchaeota</taxon>
        <taxon>Promethearchaeia</taxon>
        <taxon>Promethearchaeales</taxon>
        <taxon>Promethearchaeaceae</taxon>
        <taxon>Candidatus Lokiarchaeum</taxon>
    </lineage>
</organism>
<keyword evidence="1" id="KW-0812">Transmembrane</keyword>